<dbReference type="AlphaFoldDB" id="A0AAD8T4Q0"/>
<dbReference type="PANTHER" id="PTHR32227">
    <property type="entry name" value="GLUCAN ENDO-1,3-BETA-GLUCOSIDASE BG1-RELATED-RELATED"/>
    <property type="match status" value="1"/>
</dbReference>
<evidence type="ECO:0000256" key="2">
    <source>
        <dbReference type="ARBA" id="ARBA00022801"/>
    </source>
</evidence>
<proteinExistence type="inferred from homology"/>
<comment type="caution">
    <text evidence="7">The sequence shown here is derived from an EMBL/GenBank/DDBJ whole genome shotgun (WGS) entry which is preliminary data.</text>
</comment>
<keyword evidence="2 5" id="KW-0378">Hydrolase</keyword>
<sequence>MAREPRCSASALAVALVVGVFASIATEVRSIGVCNGMIGDNLPSRTDVVQFYQSQGIGAMRIYAPDQETLRALDGTGIDLIMDVGNDNLAALASGPDAASAWVRDNVLPHPGVRIKYIAAGNEVPDAGTGSILPAMQNLNGALLAAGRGDIKVTTAIKMSVLASSSPPSEGAFKDAYMTEVARFLASTGAPLLANVYPYFAYIDNPSDIPLSYATFQPGTTTVGDNNGLTYTNLFDAMVDALYTAMEKAGSPAVPIVVSESGWPSDGGVGASIVNAQTYNQNLINHVGNGTPKRPGPLETYIFAMFNENLKEGHETENHFGLFNGPDKSPAYPINFNN</sequence>
<dbReference type="SUPFAM" id="SSF51445">
    <property type="entry name" value="(Trans)glycosidases"/>
    <property type="match status" value="1"/>
</dbReference>
<dbReference type="Gene3D" id="3.20.20.80">
    <property type="entry name" value="Glycosidases"/>
    <property type="match status" value="1"/>
</dbReference>
<accession>A0AAD8T4Q0</accession>
<evidence type="ECO:0000256" key="6">
    <source>
        <dbReference type="SAM" id="SignalP"/>
    </source>
</evidence>
<feature type="chain" id="PRO_5042273977" evidence="6">
    <location>
        <begin position="31"/>
        <end position="338"/>
    </location>
</feature>
<dbReference type="EMBL" id="JAUUTY010000003">
    <property type="protein sequence ID" value="KAK1669767.1"/>
    <property type="molecule type" value="Genomic_DNA"/>
</dbReference>
<reference evidence="7" key="1">
    <citation type="submission" date="2023-07" db="EMBL/GenBank/DDBJ databases">
        <title>A chromosome-level genome assembly of Lolium multiflorum.</title>
        <authorList>
            <person name="Chen Y."/>
            <person name="Copetti D."/>
            <person name="Kolliker R."/>
            <person name="Studer B."/>
        </authorList>
    </citation>
    <scope>NUCLEOTIDE SEQUENCE</scope>
    <source>
        <strain evidence="7">02402/16</strain>
        <tissue evidence="7">Leaf</tissue>
    </source>
</reference>
<keyword evidence="6" id="KW-0732">Signal</keyword>
<dbReference type="GO" id="GO:0005975">
    <property type="term" value="P:carbohydrate metabolic process"/>
    <property type="evidence" value="ECO:0007669"/>
    <property type="project" value="InterPro"/>
</dbReference>
<evidence type="ECO:0000256" key="5">
    <source>
        <dbReference type="RuleBase" id="RU004336"/>
    </source>
</evidence>
<dbReference type="PROSITE" id="PS00587">
    <property type="entry name" value="GLYCOSYL_HYDROL_F17"/>
    <property type="match status" value="1"/>
</dbReference>
<gene>
    <name evidence="7" type="ORF">QYE76_057926</name>
</gene>
<dbReference type="GO" id="GO:0042973">
    <property type="term" value="F:glucan endo-1,3-beta-D-glucosidase activity"/>
    <property type="evidence" value="ECO:0007669"/>
    <property type="project" value="UniProtKB-ARBA"/>
</dbReference>
<evidence type="ECO:0000256" key="1">
    <source>
        <dbReference type="ARBA" id="ARBA00008773"/>
    </source>
</evidence>
<keyword evidence="3 5" id="KW-0326">Glycosidase</keyword>
<dbReference type="InterPro" id="IPR017853">
    <property type="entry name" value="GH"/>
</dbReference>
<evidence type="ECO:0000313" key="8">
    <source>
        <dbReference type="Proteomes" id="UP001231189"/>
    </source>
</evidence>
<feature type="signal peptide" evidence="6">
    <location>
        <begin position="1"/>
        <end position="30"/>
    </location>
</feature>
<dbReference type="Pfam" id="PF00332">
    <property type="entry name" value="Glyco_hydro_17"/>
    <property type="match status" value="1"/>
</dbReference>
<organism evidence="7 8">
    <name type="scientific">Lolium multiflorum</name>
    <name type="common">Italian ryegrass</name>
    <name type="synonym">Lolium perenne subsp. multiflorum</name>
    <dbReference type="NCBI Taxonomy" id="4521"/>
    <lineage>
        <taxon>Eukaryota</taxon>
        <taxon>Viridiplantae</taxon>
        <taxon>Streptophyta</taxon>
        <taxon>Embryophyta</taxon>
        <taxon>Tracheophyta</taxon>
        <taxon>Spermatophyta</taxon>
        <taxon>Magnoliopsida</taxon>
        <taxon>Liliopsida</taxon>
        <taxon>Poales</taxon>
        <taxon>Poaceae</taxon>
        <taxon>BOP clade</taxon>
        <taxon>Pooideae</taxon>
        <taxon>Poodae</taxon>
        <taxon>Poeae</taxon>
        <taxon>Poeae Chloroplast Group 2 (Poeae type)</taxon>
        <taxon>Loliodinae</taxon>
        <taxon>Loliinae</taxon>
        <taxon>Lolium</taxon>
    </lineage>
</organism>
<evidence type="ECO:0000256" key="3">
    <source>
        <dbReference type="ARBA" id="ARBA00023295"/>
    </source>
</evidence>
<name>A0AAD8T4Q0_LOLMU</name>
<dbReference type="InterPro" id="IPR044965">
    <property type="entry name" value="Glyco_hydro_17_plant"/>
</dbReference>
<dbReference type="FunFam" id="3.20.20.80:FF:000010">
    <property type="entry name" value="glucan endo-1,3-beta-glucosidase, basic"/>
    <property type="match status" value="1"/>
</dbReference>
<keyword evidence="8" id="KW-1185">Reference proteome</keyword>
<evidence type="ECO:0000256" key="4">
    <source>
        <dbReference type="RuleBase" id="RU004335"/>
    </source>
</evidence>
<comment type="similarity">
    <text evidence="1 4">Belongs to the glycosyl hydrolase 17 family.</text>
</comment>
<dbReference type="InterPro" id="IPR000490">
    <property type="entry name" value="Glyco_hydro_17"/>
</dbReference>
<evidence type="ECO:0000313" key="7">
    <source>
        <dbReference type="EMBL" id="KAK1669767.1"/>
    </source>
</evidence>
<dbReference type="Proteomes" id="UP001231189">
    <property type="component" value="Unassembled WGS sequence"/>
</dbReference>
<protein>
    <submittedName>
        <fullName evidence="7">Uncharacterized protein</fullName>
    </submittedName>
</protein>